<gene>
    <name evidence="1" type="ORF">IWQ57_003573</name>
</gene>
<accession>A0ACC1JVU3</accession>
<dbReference type="EMBL" id="JANBUJ010001196">
    <property type="protein sequence ID" value="KAJ2768353.1"/>
    <property type="molecule type" value="Genomic_DNA"/>
</dbReference>
<evidence type="ECO:0000313" key="2">
    <source>
        <dbReference type="Proteomes" id="UP001140234"/>
    </source>
</evidence>
<organism evidence="1 2">
    <name type="scientific">Coemansia nantahalensis</name>
    <dbReference type="NCBI Taxonomy" id="2789366"/>
    <lineage>
        <taxon>Eukaryota</taxon>
        <taxon>Fungi</taxon>
        <taxon>Fungi incertae sedis</taxon>
        <taxon>Zoopagomycota</taxon>
        <taxon>Kickxellomycotina</taxon>
        <taxon>Kickxellomycetes</taxon>
        <taxon>Kickxellales</taxon>
        <taxon>Kickxellaceae</taxon>
        <taxon>Coemansia</taxon>
    </lineage>
</organism>
<protein>
    <submittedName>
        <fullName evidence="1">Uncharacterized protein</fullName>
    </submittedName>
</protein>
<sequence>MIVEAKKDAAHYDIRPEDLGQIADYVNAIWDSQLTRTFVPLLFVHGVNLDLLVFTRDKWFRARLGQLAYTVLNPEEATIKAVSKTMSRLWFILTLPPDRIGQICNVADAPPDGLIFEPVSEGHAKTTVSVSESAECVMIRTRIRRAVRIRGRLAYLYKGTYMGNTVVLKLSWVPADRLAEGVVYAALKTQSVPNIPTVYSSGILVDNLFGYRLEYLVLEDCGVTLDAFIAGRRKARVTEDRIQEKVVGVIKQVANCLVHARKAYVLHRDISMGNIAVAADGTAKVIDWGYAKILDTVPGAAAELEGVEKRWGIKIANFFQIEAQHDHMTGTPHYMSIAVVSGMKKRSLFDDLESLFYVVLHALAMNAGTEKVEKVECDGFTFINNSNFARVRSAILYDHASYLESFGVKGVESTLRGVLDAMRRFLFFSETGYIGLSLWSVDNYARQVNSAEIALFMDKESTEILQKRQSAAADAQSFCEPGPVPSDETTMALVPAPCNQVITVGISDHRGQTSAAAVSESNNRSDMVSLGMSAAHEQLARVQLYDISKHPTGRPPRSVRSRASPLNAAGYVWPPPAKPAPKIDEQWQSAISLPSSNLKRSSEDGAGESAPKRAHRSGKGKERE</sequence>
<name>A0ACC1JVU3_9FUNG</name>
<comment type="caution">
    <text evidence="1">The sequence shown here is derived from an EMBL/GenBank/DDBJ whole genome shotgun (WGS) entry which is preliminary data.</text>
</comment>
<proteinExistence type="predicted"/>
<reference evidence="1" key="1">
    <citation type="submission" date="2022-07" db="EMBL/GenBank/DDBJ databases">
        <title>Phylogenomic reconstructions and comparative analyses of Kickxellomycotina fungi.</title>
        <authorList>
            <person name="Reynolds N.K."/>
            <person name="Stajich J.E."/>
            <person name="Barry K."/>
            <person name="Grigoriev I.V."/>
            <person name="Crous P."/>
            <person name="Smith M.E."/>
        </authorList>
    </citation>
    <scope>NUCLEOTIDE SEQUENCE</scope>
    <source>
        <strain evidence="1">CBS 109366</strain>
    </source>
</reference>
<dbReference type="Proteomes" id="UP001140234">
    <property type="component" value="Unassembled WGS sequence"/>
</dbReference>
<keyword evidence="2" id="KW-1185">Reference proteome</keyword>
<evidence type="ECO:0000313" key="1">
    <source>
        <dbReference type="EMBL" id="KAJ2768353.1"/>
    </source>
</evidence>